<dbReference type="InterPro" id="IPR023408">
    <property type="entry name" value="MscS_beta-dom_sf"/>
</dbReference>
<sequence length="810" mass="87619">MQKMFRVPFLLLALLSCLLLTPALSQADDSTGQSATEQPVKVNASTALPALQKRLDQLKQQVSSAKTDKKFTGLTDAAQALAEDADKLAAALAPDLTQVQAQLDVLGPAPAPGTLTETPQVISQRNKLNNSKTLLTTQIEQTKAISVGARNLSSQISGLRRDALKTQIALNTGSILGGNFWAPLFNPNDDDSARFSDFGSQVSDAWTQAWSPEWRAGSGIYLLLALVLGIFGRRVLDKPMNWILPRWLPQGRFRRSFLACFTTLSTTLTLGFSVQLIGYIFTRLPDTSAWVNEFAQQLVELTYFSALIAGLGIALLSNNHPSWRLPGIADPLAKTLASFPVLLATFIFLFGIIEQLNNLVGASVAATLFGNGLAALLVALNCLIAPVRVNRMRRKMKADGEQTEARSTLAGLIHLVISITAVVIMLALVIGYIPLARFVTFELLWIGLVLSCLYLLIHFVVDFFESLFAPGTHSGKIIKSTLSVNDRHLSLAATLFSAIGKTALLLFAAVALLNGTFGSTTPLELLAKIVDIWGGKGLEGVNIIPAHAVNAVLCLVIGWYVLRSARRWLDNDFLPKTMMDRGMRASLVTLFTNVGYVLIILLTLSSLGIEWNKLAWIVSALSVGIGFGLQEIVKNFISGLILLTERPVKVGDLISISGVEGDIRRINVRATEIQLSDKSTVIVPNSQLISQNVRNATMGNAQGVATIALTFPLDIDPEQVRSLLLDAYNAHEQILDTPAASVSFKELGPTGIILSVTGYVNSPRIVSGTRSDLLYEILKMLRDAGISLSQTQTMVIERPGSGRNAQAEES</sequence>
<evidence type="ECO:0000313" key="15">
    <source>
        <dbReference type="Proteomes" id="UP000636811"/>
    </source>
</evidence>
<keyword evidence="6 8" id="KW-0472">Membrane</keyword>
<feature type="transmembrane region" description="Helical" evidence="8">
    <location>
        <begin position="301"/>
        <end position="320"/>
    </location>
</feature>
<reference evidence="14 15" key="1">
    <citation type="submission" date="2020-11" db="EMBL/GenBank/DDBJ databases">
        <title>Taxonomic investigation of Rahnella strains.</title>
        <authorList>
            <person name="Lee S.D."/>
        </authorList>
    </citation>
    <scope>NUCLEOTIDE SEQUENCE [LARGE SCALE GENOMIC DNA]</scope>
    <source>
        <strain evidence="14 15">SAP-17</strain>
    </source>
</reference>
<dbReference type="InterPro" id="IPR049278">
    <property type="entry name" value="MS_channel_C"/>
</dbReference>
<evidence type="ECO:0000259" key="10">
    <source>
        <dbReference type="Pfam" id="PF00924"/>
    </source>
</evidence>
<keyword evidence="4 8" id="KW-0812">Transmembrane</keyword>
<evidence type="ECO:0000256" key="8">
    <source>
        <dbReference type="SAM" id="Phobius"/>
    </source>
</evidence>
<feature type="transmembrane region" description="Helical" evidence="8">
    <location>
        <begin position="583"/>
        <end position="602"/>
    </location>
</feature>
<dbReference type="RefSeq" id="WP_195812487.1">
    <property type="nucleotide sequence ID" value="NZ_JADOBI010000001.1"/>
</dbReference>
<dbReference type="InterPro" id="IPR049142">
    <property type="entry name" value="MS_channel_1st"/>
</dbReference>
<feature type="transmembrane region" description="Helical" evidence="8">
    <location>
        <begin position="332"/>
        <end position="353"/>
    </location>
</feature>
<evidence type="ECO:0000256" key="1">
    <source>
        <dbReference type="ARBA" id="ARBA00004651"/>
    </source>
</evidence>
<name>A0ABS0DZY5_9GAMM</name>
<dbReference type="Pfam" id="PF12607">
    <property type="entry name" value="DUF3772"/>
    <property type="match status" value="1"/>
</dbReference>
<organism evidence="14 15">
    <name type="scientific">Rahnella laticis</name>
    <dbReference type="NCBI Taxonomy" id="2787622"/>
    <lineage>
        <taxon>Bacteria</taxon>
        <taxon>Pseudomonadati</taxon>
        <taxon>Pseudomonadota</taxon>
        <taxon>Gammaproteobacteria</taxon>
        <taxon>Enterobacterales</taxon>
        <taxon>Yersiniaceae</taxon>
        <taxon>Rahnella</taxon>
    </lineage>
</organism>
<dbReference type="Pfam" id="PF00924">
    <property type="entry name" value="MS_channel_2nd"/>
    <property type="match status" value="1"/>
</dbReference>
<dbReference type="SUPFAM" id="SSF82861">
    <property type="entry name" value="Mechanosensitive channel protein MscS (YggB), transmembrane region"/>
    <property type="match status" value="1"/>
</dbReference>
<feature type="transmembrane region" description="Helical" evidence="8">
    <location>
        <begin position="359"/>
        <end position="387"/>
    </location>
</feature>
<comment type="subcellular location">
    <subcellularLocation>
        <location evidence="1">Cell membrane</location>
        <topology evidence="1">Multi-pass membrane protein</topology>
    </subcellularLocation>
</comment>
<dbReference type="Proteomes" id="UP000636811">
    <property type="component" value="Unassembled WGS sequence"/>
</dbReference>
<keyword evidence="7" id="KW-0175">Coiled coil</keyword>
<feature type="domain" description="Mechanosensitive ion channel MscS C-terminal" evidence="12">
    <location>
        <begin position="709"/>
        <end position="787"/>
    </location>
</feature>
<dbReference type="SUPFAM" id="SSF50182">
    <property type="entry name" value="Sm-like ribonucleoproteins"/>
    <property type="match status" value="1"/>
</dbReference>
<dbReference type="SUPFAM" id="SSF82689">
    <property type="entry name" value="Mechanosensitive channel protein MscS (YggB), C-terminal domain"/>
    <property type="match status" value="1"/>
</dbReference>
<evidence type="ECO:0000256" key="7">
    <source>
        <dbReference type="SAM" id="Coils"/>
    </source>
</evidence>
<feature type="transmembrane region" description="Helical" evidence="8">
    <location>
        <begin position="408"/>
        <end position="433"/>
    </location>
</feature>
<dbReference type="InterPro" id="IPR052702">
    <property type="entry name" value="MscS-like_channel"/>
</dbReference>
<dbReference type="InterPro" id="IPR022249">
    <property type="entry name" value="DUF3772"/>
</dbReference>
<dbReference type="EMBL" id="JADOBI010000001">
    <property type="protein sequence ID" value="MBF7978385.1"/>
    <property type="molecule type" value="Genomic_DNA"/>
</dbReference>
<feature type="domain" description="Mechanosensitive ion channel MscS" evidence="10">
    <location>
        <begin position="632"/>
        <end position="697"/>
    </location>
</feature>
<dbReference type="InterPro" id="IPR006685">
    <property type="entry name" value="MscS_channel_2nd"/>
</dbReference>
<accession>A0ABS0DZY5</accession>
<feature type="domain" description="Mechanosensitive ion channel transmembrane helices 2/3" evidence="13">
    <location>
        <begin position="589"/>
        <end position="630"/>
    </location>
</feature>
<feature type="transmembrane region" description="Helical" evidence="8">
    <location>
        <begin position="543"/>
        <end position="562"/>
    </location>
</feature>
<dbReference type="Pfam" id="PF21082">
    <property type="entry name" value="MS_channel_3rd"/>
    <property type="match status" value="1"/>
</dbReference>
<evidence type="ECO:0000313" key="14">
    <source>
        <dbReference type="EMBL" id="MBF7978385.1"/>
    </source>
</evidence>
<feature type="transmembrane region" description="Helical" evidence="8">
    <location>
        <begin position="489"/>
        <end position="513"/>
    </location>
</feature>
<gene>
    <name evidence="14" type="ORF">IV433_03065</name>
</gene>
<dbReference type="Pfam" id="PF21088">
    <property type="entry name" value="MS_channel_1st"/>
    <property type="match status" value="1"/>
</dbReference>
<evidence type="ECO:0000259" key="11">
    <source>
        <dbReference type="Pfam" id="PF12607"/>
    </source>
</evidence>
<dbReference type="Gene3D" id="3.30.70.100">
    <property type="match status" value="1"/>
</dbReference>
<comment type="similarity">
    <text evidence="2">Belongs to the MscS (TC 1.A.23) family.</text>
</comment>
<feature type="chain" id="PRO_5045597742" evidence="9">
    <location>
        <begin position="28"/>
        <end position="810"/>
    </location>
</feature>
<feature type="transmembrane region" description="Helical" evidence="8">
    <location>
        <begin position="257"/>
        <end position="281"/>
    </location>
</feature>
<dbReference type="PANTHER" id="PTHR30347">
    <property type="entry name" value="POTASSIUM CHANNEL RELATED"/>
    <property type="match status" value="1"/>
</dbReference>
<keyword evidence="3" id="KW-1003">Cell membrane</keyword>
<protein>
    <submittedName>
        <fullName evidence="14">Mechanosensitive ion channel family protein</fullName>
    </submittedName>
</protein>
<keyword evidence="5 8" id="KW-1133">Transmembrane helix</keyword>
<keyword evidence="9" id="KW-0732">Signal</keyword>
<comment type="caution">
    <text evidence="14">The sequence shown here is derived from an EMBL/GenBank/DDBJ whole genome shotgun (WGS) entry which is preliminary data.</text>
</comment>
<evidence type="ECO:0000256" key="6">
    <source>
        <dbReference type="ARBA" id="ARBA00023136"/>
    </source>
</evidence>
<dbReference type="Gene3D" id="2.30.30.60">
    <property type="match status" value="1"/>
</dbReference>
<evidence type="ECO:0000259" key="12">
    <source>
        <dbReference type="Pfam" id="PF21082"/>
    </source>
</evidence>
<dbReference type="PANTHER" id="PTHR30347:SF9">
    <property type="entry name" value="MINICONDUCTANCE MECHANOSENSITIVE CHANNEL MSCM"/>
    <property type="match status" value="1"/>
</dbReference>
<dbReference type="InterPro" id="IPR011066">
    <property type="entry name" value="MscS_channel_C_sf"/>
</dbReference>
<dbReference type="Gene3D" id="1.10.287.1260">
    <property type="match status" value="1"/>
</dbReference>
<evidence type="ECO:0000256" key="4">
    <source>
        <dbReference type="ARBA" id="ARBA00022692"/>
    </source>
</evidence>
<dbReference type="InterPro" id="IPR011014">
    <property type="entry name" value="MscS_channel_TM-2"/>
</dbReference>
<feature type="coiled-coil region" evidence="7">
    <location>
        <begin position="41"/>
        <end position="68"/>
    </location>
</feature>
<evidence type="ECO:0000256" key="2">
    <source>
        <dbReference type="ARBA" id="ARBA00008017"/>
    </source>
</evidence>
<evidence type="ECO:0000256" key="5">
    <source>
        <dbReference type="ARBA" id="ARBA00022989"/>
    </source>
</evidence>
<keyword evidence="15" id="KW-1185">Reference proteome</keyword>
<feature type="signal peptide" evidence="9">
    <location>
        <begin position="1"/>
        <end position="27"/>
    </location>
</feature>
<feature type="transmembrane region" description="Helical" evidence="8">
    <location>
        <begin position="218"/>
        <end position="236"/>
    </location>
</feature>
<dbReference type="PROSITE" id="PS51257">
    <property type="entry name" value="PROKAR_LIPOPROTEIN"/>
    <property type="match status" value="1"/>
</dbReference>
<dbReference type="InterPro" id="IPR010920">
    <property type="entry name" value="LSM_dom_sf"/>
</dbReference>
<evidence type="ECO:0000256" key="3">
    <source>
        <dbReference type="ARBA" id="ARBA00022475"/>
    </source>
</evidence>
<evidence type="ECO:0000256" key="9">
    <source>
        <dbReference type="SAM" id="SignalP"/>
    </source>
</evidence>
<proteinExistence type="inferred from homology"/>
<evidence type="ECO:0000259" key="13">
    <source>
        <dbReference type="Pfam" id="PF21088"/>
    </source>
</evidence>
<feature type="domain" description="DUF3772" evidence="11">
    <location>
        <begin position="140"/>
        <end position="201"/>
    </location>
</feature>
<feature type="transmembrane region" description="Helical" evidence="8">
    <location>
        <begin position="445"/>
        <end position="468"/>
    </location>
</feature>